<reference evidence="6 7" key="1">
    <citation type="submission" date="2014-06" db="EMBL/GenBank/DDBJ databases">
        <title>Draft genome sequence of Bacillus gaemokensis JCM 15801 (MCCC 1A00707).</title>
        <authorList>
            <person name="Lai Q."/>
            <person name="Liu Y."/>
            <person name="Shao Z."/>
        </authorList>
    </citation>
    <scope>NUCLEOTIDE SEQUENCE [LARGE SCALE GENOMIC DNA]</scope>
    <source>
        <strain evidence="6 7">JCM 15801</strain>
    </source>
</reference>
<protein>
    <submittedName>
        <fullName evidence="6">Peptidase S66</fullName>
    </submittedName>
</protein>
<dbReference type="InterPro" id="IPR003507">
    <property type="entry name" value="S66_fam"/>
</dbReference>
<keyword evidence="2" id="KW-0378">Hydrolase</keyword>
<dbReference type="OrthoDB" id="9807329at2"/>
<name>A0A073KC30_9BACI</name>
<feature type="domain" description="LD-carboxypeptidase C-terminal" evidence="5">
    <location>
        <begin position="203"/>
        <end position="318"/>
    </location>
</feature>
<dbReference type="InterPro" id="IPR027461">
    <property type="entry name" value="Carboxypeptidase_A_C_sf"/>
</dbReference>
<dbReference type="eggNOG" id="COG1619">
    <property type="taxonomic scope" value="Bacteria"/>
</dbReference>
<dbReference type="Gene3D" id="3.50.30.60">
    <property type="entry name" value="LD-carboxypeptidase A C-terminal domain-like"/>
    <property type="match status" value="1"/>
</dbReference>
<feature type="domain" description="LD-carboxypeptidase N-terminal" evidence="4">
    <location>
        <begin position="13"/>
        <end position="132"/>
    </location>
</feature>
<organism evidence="6 7">
    <name type="scientific">Bacillus gaemokensis</name>
    <dbReference type="NCBI Taxonomy" id="574375"/>
    <lineage>
        <taxon>Bacteria</taxon>
        <taxon>Bacillati</taxon>
        <taxon>Bacillota</taxon>
        <taxon>Bacilli</taxon>
        <taxon>Bacillales</taxon>
        <taxon>Bacillaceae</taxon>
        <taxon>Bacillus</taxon>
        <taxon>Bacillus cereus group</taxon>
    </lineage>
</organism>
<dbReference type="Proteomes" id="UP000027778">
    <property type="component" value="Unassembled WGS sequence"/>
</dbReference>
<comment type="caution">
    <text evidence="6">The sequence shown here is derived from an EMBL/GenBank/DDBJ whole genome shotgun (WGS) entry which is preliminary data.</text>
</comment>
<dbReference type="InterPro" id="IPR040449">
    <property type="entry name" value="Peptidase_S66_N"/>
</dbReference>
<dbReference type="Pfam" id="PF17676">
    <property type="entry name" value="Peptidase_S66C"/>
    <property type="match status" value="1"/>
</dbReference>
<proteinExistence type="inferred from homology"/>
<dbReference type="FunFam" id="3.50.30.60:FF:000002">
    <property type="entry name" value="Microcin immunity protein MccF"/>
    <property type="match status" value="1"/>
</dbReference>
<dbReference type="FunFam" id="3.40.50.10740:FF:000002">
    <property type="entry name" value="Microcin immunity protein MccF"/>
    <property type="match status" value="1"/>
</dbReference>
<dbReference type="GO" id="GO:0016787">
    <property type="term" value="F:hydrolase activity"/>
    <property type="evidence" value="ECO:0007669"/>
    <property type="project" value="UniProtKB-KW"/>
</dbReference>
<dbReference type="AlphaFoldDB" id="A0A073KC30"/>
<gene>
    <name evidence="6" type="ORF">BAGA_29240</name>
</gene>
<evidence type="ECO:0000313" key="7">
    <source>
        <dbReference type="Proteomes" id="UP000027778"/>
    </source>
</evidence>
<feature type="active site" description="Charge relay system" evidence="3">
    <location>
        <position position="235"/>
    </location>
</feature>
<dbReference type="EMBL" id="JOTM01000009">
    <property type="protein sequence ID" value="KEK24140.1"/>
    <property type="molecule type" value="Genomic_DNA"/>
</dbReference>
<dbReference type="PANTHER" id="PTHR30237">
    <property type="entry name" value="MURAMOYLTETRAPEPTIDE CARBOXYPEPTIDASE"/>
    <property type="match status" value="1"/>
</dbReference>
<evidence type="ECO:0000259" key="5">
    <source>
        <dbReference type="Pfam" id="PF17676"/>
    </source>
</evidence>
<feature type="active site" description="Charge relay system" evidence="3">
    <location>
        <position position="303"/>
    </location>
</feature>
<keyword evidence="7" id="KW-1185">Reference proteome</keyword>
<dbReference type="CDD" id="cd07062">
    <property type="entry name" value="Peptidase_S66_mccF_like"/>
    <property type="match status" value="1"/>
</dbReference>
<dbReference type="PANTHER" id="PTHR30237:SF5">
    <property type="entry name" value="CARBOXYPEPTIDASE VC_A0337-RELATED"/>
    <property type="match status" value="1"/>
</dbReference>
<dbReference type="SUPFAM" id="SSF141986">
    <property type="entry name" value="LD-carboxypeptidase A C-terminal domain-like"/>
    <property type="match status" value="1"/>
</dbReference>
<sequence>MILPSTLKKGDTIGIYSPSSPATYTSPKRFSRAKKYLQDEGFHILEGWLTGKQDFYRAGSIQERAKELNTLIRNPDVTCIMSTIGGMNSNSLLPYIDYGAFKENPKIMIGYSDVTALLLGVYAQTGITTFYGPALVPSFGEFEPFVDSTYTYFKEALMDDQDIPYKLNKPLFWTDEFINWEEKTKEKELRENDWVCVNGGKATGRLIGGNLNTIQGIWGSTFMPDIKEGDILFIEDSSKDAATIERSFSFLKINGVFDKISGIILGKHEQFDDCGTNRKPYEILLEVLQERNIPFLADFDCCHTHPMITMPIGVQVEIDATNKDIRILEQWKS</sequence>
<evidence type="ECO:0000256" key="2">
    <source>
        <dbReference type="ARBA" id="ARBA00022801"/>
    </source>
</evidence>
<accession>A0A073KC30</accession>
<dbReference type="InterPro" id="IPR029062">
    <property type="entry name" value="Class_I_gatase-like"/>
</dbReference>
<dbReference type="Pfam" id="PF02016">
    <property type="entry name" value="Peptidase_S66"/>
    <property type="match status" value="1"/>
</dbReference>
<dbReference type="SUPFAM" id="SSF52317">
    <property type="entry name" value="Class I glutamine amidotransferase-like"/>
    <property type="match status" value="1"/>
</dbReference>
<dbReference type="PIRSF" id="PIRSF028757">
    <property type="entry name" value="LD-carboxypeptidase"/>
    <property type="match status" value="1"/>
</dbReference>
<dbReference type="InterPro" id="IPR040921">
    <property type="entry name" value="Peptidase_S66C"/>
</dbReference>
<evidence type="ECO:0000256" key="1">
    <source>
        <dbReference type="ARBA" id="ARBA00010233"/>
    </source>
</evidence>
<evidence type="ECO:0000256" key="3">
    <source>
        <dbReference type="PIRSR" id="PIRSR028757-1"/>
    </source>
</evidence>
<dbReference type="STRING" id="574375.AZF08_11550"/>
<dbReference type="Gene3D" id="3.40.50.10740">
    <property type="entry name" value="Class I glutamine amidotransferase-like"/>
    <property type="match status" value="1"/>
</dbReference>
<evidence type="ECO:0000313" key="6">
    <source>
        <dbReference type="EMBL" id="KEK24140.1"/>
    </source>
</evidence>
<feature type="active site" description="Nucleophile" evidence="3">
    <location>
        <position position="112"/>
    </location>
</feature>
<dbReference type="RefSeq" id="WP_033674770.1">
    <property type="nucleotide sequence ID" value="NZ_JOTM01000009.1"/>
</dbReference>
<evidence type="ECO:0000259" key="4">
    <source>
        <dbReference type="Pfam" id="PF02016"/>
    </source>
</evidence>
<dbReference type="InterPro" id="IPR027478">
    <property type="entry name" value="LdcA_N"/>
</dbReference>
<comment type="similarity">
    <text evidence="1">Belongs to the peptidase S66 family.</text>
</comment>